<evidence type="ECO:0000256" key="1">
    <source>
        <dbReference type="ARBA" id="ARBA00023015"/>
    </source>
</evidence>
<dbReference type="RefSeq" id="WP_091583506.1">
    <property type="nucleotide sequence ID" value="NZ_FNDU01000004.1"/>
</dbReference>
<dbReference type="AlphaFoldDB" id="A0A1G8H466"/>
<dbReference type="STRING" id="930129.SAMN05216352_10497"/>
<dbReference type="GO" id="GO:0003677">
    <property type="term" value="F:DNA binding"/>
    <property type="evidence" value="ECO:0007669"/>
    <property type="project" value="UniProtKB-UniRule"/>
</dbReference>
<feature type="domain" description="HTH tetR-type" evidence="5">
    <location>
        <begin position="7"/>
        <end position="67"/>
    </location>
</feature>
<gene>
    <name evidence="6" type="ORF">SAMN05216352_10497</name>
</gene>
<feature type="DNA-binding region" description="H-T-H motif" evidence="4">
    <location>
        <begin position="30"/>
        <end position="49"/>
    </location>
</feature>
<keyword evidence="2 4" id="KW-0238">DNA-binding</keyword>
<dbReference type="SUPFAM" id="SSF46689">
    <property type="entry name" value="Homeodomain-like"/>
    <property type="match status" value="1"/>
</dbReference>
<keyword evidence="7" id="KW-1185">Reference proteome</keyword>
<proteinExistence type="predicted"/>
<dbReference type="PRINTS" id="PR00455">
    <property type="entry name" value="HTHTETR"/>
</dbReference>
<evidence type="ECO:0000256" key="2">
    <source>
        <dbReference type="ARBA" id="ARBA00023125"/>
    </source>
</evidence>
<sequence length="196" mass="22942">MNSNKKMDTSEKIMMAAIDLMAEHGYNGVSTQEIAIRAGFSEKTLFRHFQSKQNLLETAFNRYHYAEEMKDLFMKKIVWDLHTDLFMICRSYHRIMYQNRKLIKISAKVGDTLPGFREKTHEHPQQLKEFLTGYFEEMNKKGKIIETDFESKAIAFLYMNFGTAMGRMNNDPILTNIPIETFIKESVSIFTRALTP</sequence>
<dbReference type="EMBL" id="FNDU01000004">
    <property type="protein sequence ID" value="SDI01300.1"/>
    <property type="molecule type" value="Genomic_DNA"/>
</dbReference>
<keyword evidence="1" id="KW-0805">Transcription regulation</keyword>
<accession>A0A1G8H466</accession>
<reference evidence="6 7" key="1">
    <citation type="submission" date="2016-10" db="EMBL/GenBank/DDBJ databases">
        <authorList>
            <person name="de Groot N.N."/>
        </authorList>
    </citation>
    <scope>NUCLEOTIDE SEQUENCE [LARGE SCALE GENOMIC DNA]</scope>
    <source>
        <strain evidence="7">P4B,CCM 7963,CECT 7998,DSM 25260,IBRC-M 10614,KCTC 13821</strain>
    </source>
</reference>
<dbReference type="Proteomes" id="UP000199017">
    <property type="component" value="Unassembled WGS sequence"/>
</dbReference>
<dbReference type="PANTHER" id="PTHR47506">
    <property type="entry name" value="TRANSCRIPTIONAL REGULATORY PROTEIN"/>
    <property type="match status" value="1"/>
</dbReference>
<dbReference type="InterPro" id="IPR001647">
    <property type="entry name" value="HTH_TetR"/>
</dbReference>
<organism evidence="6 7">
    <name type="scientific">Alteribacillus bidgolensis</name>
    <dbReference type="NCBI Taxonomy" id="930129"/>
    <lineage>
        <taxon>Bacteria</taxon>
        <taxon>Bacillati</taxon>
        <taxon>Bacillota</taxon>
        <taxon>Bacilli</taxon>
        <taxon>Bacillales</taxon>
        <taxon>Bacillaceae</taxon>
        <taxon>Alteribacillus</taxon>
    </lineage>
</organism>
<dbReference type="OrthoDB" id="277085at2"/>
<name>A0A1G8H466_9BACI</name>
<evidence type="ECO:0000313" key="7">
    <source>
        <dbReference type="Proteomes" id="UP000199017"/>
    </source>
</evidence>
<dbReference type="Gene3D" id="1.10.357.10">
    <property type="entry name" value="Tetracycline Repressor, domain 2"/>
    <property type="match status" value="1"/>
</dbReference>
<evidence type="ECO:0000256" key="4">
    <source>
        <dbReference type="PROSITE-ProRule" id="PRU00335"/>
    </source>
</evidence>
<protein>
    <submittedName>
        <fullName evidence="6">Transcriptional regulator, TetR family</fullName>
    </submittedName>
</protein>
<evidence type="ECO:0000256" key="3">
    <source>
        <dbReference type="ARBA" id="ARBA00023163"/>
    </source>
</evidence>
<dbReference type="PROSITE" id="PS50977">
    <property type="entry name" value="HTH_TETR_2"/>
    <property type="match status" value="1"/>
</dbReference>
<evidence type="ECO:0000313" key="6">
    <source>
        <dbReference type="EMBL" id="SDI01300.1"/>
    </source>
</evidence>
<evidence type="ECO:0000259" key="5">
    <source>
        <dbReference type="PROSITE" id="PS50977"/>
    </source>
</evidence>
<dbReference type="Pfam" id="PF00440">
    <property type="entry name" value="TetR_N"/>
    <property type="match status" value="1"/>
</dbReference>
<keyword evidence="3" id="KW-0804">Transcription</keyword>
<dbReference type="InterPro" id="IPR009057">
    <property type="entry name" value="Homeodomain-like_sf"/>
</dbReference>
<dbReference type="PANTHER" id="PTHR47506:SF7">
    <property type="entry name" value="TRANSCRIPTIONAL REGULATORY PROTEIN"/>
    <property type="match status" value="1"/>
</dbReference>